<evidence type="ECO:0000313" key="2">
    <source>
        <dbReference type="Proteomes" id="UP000198820"/>
    </source>
</evidence>
<proteinExistence type="predicted"/>
<keyword evidence="2" id="KW-1185">Reference proteome</keyword>
<organism evidence="1 2">
    <name type="scientific">Psychroflexus halocasei</name>
    <dbReference type="NCBI Taxonomy" id="908615"/>
    <lineage>
        <taxon>Bacteria</taxon>
        <taxon>Pseudomonadati</taxon>
        <taxon>Bacteroidota</taxon>
        <taxon>Flavobacteriia</taxon>
        <taxon>Flavobacteriales</taxon>
        <taxon>Flavobacteriaceae</taxon>
        <taxon>Psychroflexus</taxon>
    </lineage>
</organism>
<accession>A0A1H4BE98</accession>
<dbReference type="Proteomes" id="UP000198820">
    <property type="component" value="Unassembled WGS sequence"/>
</dbReference>
<dbReference type="AlphaFoldDB" id="A0A1H4BE98"/>
<reference evidence="1 2" key="1">
    <citation type="submission" date="2016-10" db="EMBL/GenBank/DDBJ databases">
        <authorList>
            <person name="de Groot N.N."/>
        </authorList>
    </citation>
    <scope>NUCLEOTIDE SEQUENCE [LARGE SCALE GENOMIC DNA]</scope>
    <source>
        <strain evidence="1 2">DSM 23581</strain>
    </source>
</reference>
<protein>
    <recommendedName>
        <fullName evidence="3">Addiction module component</fullName>
    </recommendedName>
</protein>
<name>A0A1H4BE98_9FLAO</name>
<evidence type="ECO:0008006" key="3">
    <source>
        <dbReference type="Google" id="ProtNLM"/>
    </source>
</evidence>
<sequence>MATIDNLKNELIDKIMSIENKDFLVALDQLISSNSSNPEIIELSQEQKAMLELSERDIENERLISQEKMDIRDLEWINEL</sequence>
<dbReference type="EMBL" id="FNQF01000006">
    <property type="protein sequence ID" value="SEA46479.1"/>
    <property type="molecule type" value="Genomic_DNA"/>
</dbReference>
<dbReference type="RefSeq" id="WP_093244210.1">
    <property type="nucleotide sequence ID" value="NZ_FNQF01000006.1"/>
</dbReference>
<evidence type="ECO:0000313" key="1">
    <source>
        <dbReference type="EMBL" id="SEA46479.1"/>
    </source>
</evidence>
<gene>
    <name evidence="1" type="ORF">SAMN05421540_1068</name>
</gene>